<evidence type="ECO:0000256" key="1">
    <source>
        <dbReference type="SAM" id="MobiDB-lite"/>
    </source>
</evidence>
<sequence>MIRRVLPHGMGRGLLTRRPGTRRGGFSLGKVEDDRGYCGSGLSPTSDCVSFRTRNHGPHWQDSGSAWGRGLGWKGV</sequence>
<dbReference type="GeneTree" id="ENSGT00390000006114"/>
<protein>
    <submittedName>
        <fullName evidence="2">FAD dependent oxidoreductase domain containing 1</fullName>
    </submittedName>
</protein>
<evidence type="ECO:0000313" key="2">
    <source>
        <dbReference type="Ensembl" id="ENSP00000508878.1"/>
    </source>
</evidence>
<gene>
    <name evidence="2" type="primary">FOXRED1</name>
</gene>
<dbReference type="OrthoDB" id="424974at2759"/>
<reference evidence="2 3" key="3">
    <citation type="journal article" date="2006" name="Nature">
        <title>Human chromosome 11 DNA sequence and analysis including novel gene identification.</title>
        <authorList>
            <person name="Taylor T.D."/>
            <person name="Noguchi H."/>
            <person name="Totoki Y."/>
            <person name="Toyoda A."/>
            <person name="Kuroki Y."/>
            <person name="Dewar K."/>
            <person name="Lloyd C."/>
            <person name="Itoh T."/>
            <person name="Takeda T."/>
            <person name="Kim D.W."/>
            <person name="She X."/>
            <person name="Barlow K.F."/>
            <person name="Bloom T."/>
            <person name="Bruford E."/>
            <person name="Chang J.L."/>
            <person name="Cuomo C.A."/>
            <person name="Eichler E."/>
            <person name="FitzGerald M.G."/>
            <person name="Jaffe D.B."/>
            <person name="LaButti K."/>
            <person name="Nicol R."/>
            <person name="Park H.S."/>
            <person name="Seaman C."/>
            <person name="Sougnez C."/>
            <person name="Yang X."/>
            <person name="Zimmer A.R."/>
            <person name="Zody M.C."/>
            <person name="Birren B.W."/>
            <person name="Nusbaum C."/>
            <person name="Fujiyama A."/>
            <person name="Hattori M."/>
            <person name="Rogers J."/>
            <person name="Lander E.S."/>
            <person name="Sakaki Y."/>
        </authorList>
    </citation>
    <scope>NUCLEOTIDE SEQUENCE [LARGE SCALE GENOMIC DNA]</scope>
</reference>
<dbReference type="Proteomes" id="UP000005640">
    <property type="component" value="Chromosome 11"/>
</dbReference>
<dbReference type="EMBL" id="AP001318">
    <property type="status" value="NOT_ANNOTATED_CDS"/>
    <property type="molecule type" value="Genomic_DNA"/>
</dbReference>
<dbReference type="OpenTargets" id="ENSG00000110074"/>
<evidence type="ECO:0007829" key="4">
    <source>
        <dbReference type="PeptideAtlas" id="A0A8I5KU90"/>
    </source>
</evidence>
<reference evidence="2 3" key="1">
    <citation type="journal article" date="2001" name="Nature">
        <title>Initial sequencing and analysis of the human genome.</title>
        <authorList>
            <consortium name="International Human Genome Sequencing Consortium"/>
            <person name="Lander E.S."/>
            <person name="Linton L.M."/>
            <person name="Birren B."/>
            <person name="Nusbaum C."/>
            <person name="Zody M.C."/>
            <person name="Baldwin J."/>
            <person name="Devon K."/>
            <person name="Dewar K."/>
            <person name="Doyle M."/>
            <person name="FitzHugh W."/>
            <person name="Funke R."/>
            <person name="Gage D."/>
            <person name="Harris K."/>
            <person name="Heaford A."/>
            <person name="Howland J."/>
            <person name="Kann L."/>
            <person name="Lehoczky J."/>
            <person name="LeVine R."/>
            <person name="McEwan P."/>
            <person name="McKernan K."/>
            <person name="Meldrim J."/>
            <person name="Mesirov J.P."/>
            <person name="Miranda C."/>
            <person name="Morris W."/>
            <person name="Naylor J."/>
            <person name="Raymond C."/>
            <person name="Rosetti M."/>
            <person name="Santos R."/>
            <person name="Sheridan A."/>
            <person name="Sougnez C."/>
            <person name="Stange-Thomann N."/>
            <person name="Stojanovic N."/>
            <person name="Subramanian A."/>
            <person name="Wyman D."/>
            <person name="Rogers J."/>
            <person name="Sulston J."/>
            <person name="Ainscough R."/>
            <person name="Beck S."/>
            <person name="Bentley D."/>
            <person name="Burton J."/>
            <person name="Clee C."/>
            <person name="Carter N."/>
            <person name="Coulson A."/>
            <person name="Deadman R."/>
            <person name="Deloukas P."/>
            <person name="Dunham A."/>
            <person name="Dunham I."/>
            <person name="Durbin R."/>
            <person name="French L."/>
            <person name="Grafham D."/>
            <person name="Gregory S."/>
            <person name="Hubbard T."/>
            <person name="Humphray S."/>
            <person name="Hunt A."/>
            <person name="Jones M."/>
            <person name="Lloyd C."/>
            <person name="McMurray A."/>
            <person name="Matthews L."/>
            <person name="Mercer S."/>
            <person name="Milne S."/>
            <person name="Mullikin J.C."/>
            <person name="Mungall A."/>
            <person name="Plumb R."/>
            <person name="Ross M."/>
            <person name="Shownkeen R."/>
            <person name="Sims S."/>
            <person name="Waterston R.H."/>
            <person name="Wilson R.K."/>
            <person name="Hillier L.W."/>
            <person name="McPherson J.D."/>
            <person name="Marra M.A."/>
            <person name="Mardis E.R."/>
            <person name="Fulton L.A."/>
            <person name="Chinwalla A.T."/>
            <person name="Pepin K.H."/>
            <person name="Gish W.R."/>
            <person name="Chissoe S.L."/>
            <person name="Wendl M.C."/>
            <person name="Delehaunty K.D."/>
            <person name="Miner T.L."/>
            <person name="Delehaunty A."/>
            <person name="Kramer J.B."/>
            <person name="Cook L.L."/>
            <person name="Fulton R.S."/>
            <person name="Johnson D.L."/>
            <person name="Minx P.J."/>
            <person name="Clifton S.W."/>
            <person name="Hawkins T."/>
            <person name="Branscomb E."/>
            <person name="Predki P."/>
            <person name="Richardson P."/>
            <person name="Wenning S."/>
            <person name="Slezak T."/>
            <person name="Doggett N."/>
            <person name="Cheng J.F."/>
            <person name="Olsen A."/>
            <person name="Lucas S."/>
            <person name="Elkin C."/>
            <person name="Uberbacher E."/>
            <person name="Frazier M."/>
            <person name="Gibbs R.A."/>
            <person name="Muzny D.M."/>
            <person name="Scherer S.E."/>
            <person name="Bouck J.B."/>
            <person name="Sodergren E.J."/>
            <person name="Worley K.C."/>
            <person name="Rives C.M."/>
            <person name="Gorrell J.H."/>
            <person name="Metzker M.L."/>
            <person name="Naylor S.L."/>
            <person name="Kucherlapati R.S."/>
            <person name="Nelson D.L."/>
            <person name="Weinstock G.M."/>
            <person name="Sakaki Y."/>
            <person name="Fujiyama A."/>
            <person name="Hattori M."/>
            <person name="Yada T."/>
            <person name="Toyoda A."/>
            <person name="Itoh T."/>
            <person name="Kawagoe C."/>
            <person name="Watanabe H."/>
            <person name="Totoki Y."/>
            <person name="Taylor T."/>
            <person name="Weissenbach J."/>
            <person name="Heilig R."/>
            <person name="Saurin W."/>
            <person name="Artiguenave F."/>
            <person name="Brottier P."/>
            <person name="Bruls T."/>
            <person name="Pelletier E."/>
            <person name="Robert C."/>
            <person name="Wincker P."/>
            <person name="Smith D.R."/>
            <person name="Doucette-Stamm L."/>
            <person name="Rubenfield M."/>
            <person name="Weinstock K."/>
            <person name="Lee H.M."/>
            <person name="Dubois J."/>
            <person name="Rosenthal A."/>
            <person name="Platzer M."/>
            <person name="Nyakatura G."/>
            <person name="Taudien S."/>
            <person name="Rump A."/>
            <person name="Yang H."/>
            <person name="Yu J."/>
            <person name="Wang J."/>
            <person name="Huang G."/>
            <person name="Gu J."/>
            <person name="Hood L."/>
            <person name="Rowen L."/>
            <person name="Madan A."/>
            <person name="Qin S."/>
            <person name="Davis R.W."/>
            <person name="Federspiel N.A."/>
            <person name="Abola A.P."/>
            <person name="Proctor M.J."/>
            <person name="Myers R.M."/>
            <person name="Schmutz J."/>
            <person name="Dickson M."/>
            <person name="Grimwood J."/>
            <person name="Cox D.R."/>
            <person name="Olson M.V."/>
            <person name="Kaul R."/>
            <person name="Raymond C."/>
            <person name="Shimizu N."/>
            <person name="Kawasaki K."/>
            <person name="Minoshima S."/>
            <person name="Evans G.A."/>
            <person name="Athanasiou M."/>
            <person name="Schultz R."/>
            <person name="Roe B.A."/>
            <person name="Chen F."/>
            <person name="Pan H."/>
            <person name="Ramser J."/>
            <person name="Lehrach H."/>
            <person name="Reinhardt R."/>
            <person name="McCombie W.R."/>
            <person name="de la Bastide M."/>
            <person name="Dedhia N."/>
            <person name="Blocker H."/>
            <person name="Hornischer K."/>
            <person name="Nordsiek G."/>
            <person name="Agarwala R."/>
            <person name="Aravind L."/>
            <person name="Bailey J.A."/>
            <person name="Bateman A."/>
            <person name="Batzoglou S."/>
            <person name="Birney E."/>
            <person name="Bork P."/>
            <person name="Brown D.G."/>
            <person name="Burge C.B."/>
            <person name="Cerutti L."/>
            <person name="Chen H.C."/>
            <person name="Church D."/>
            <person name="Clamp M."/>
            <person name="Copley R.R."/>
            <person name="Doerks T."/>
            <person name="Eddy S.R."/>
            <person name="Eichler E.E."/>
            <person name="Furey T.S."/>
            <person name="Galagan J."/>
            <person name="Gilbert J.G."/>
            <person name="Harmon C."/>
            <person name="Hayashizaki Y."/>
            <person name="Haussler D."/>
            <person name="Hermjakob H."/>
            <person name="Hokamp K."/>
            <person name="Jang W."/>
            <person name="Johnson L.S."/>
            <person name="Jones T.A."/>
            <person name="Kasif S."/>
            <person name="Kaspryzk A."/>
            <person name="Kennedy S."/>
            <person name="Kent W.J."/>
            <person name="Kitts P."/>
            <person name="Koonin E.V."/>
            <person name="Korf I."/>
            <person name="Kulp D."/>
            <person name="Lancet D."/>
            <person name="Lowe T.M."/>
            <person name="McLysaght A."/>
            <person name="Mikkelsen T."/>
            <person name="Moran J.V."/>
            <person name="Mulder N."/>
            <person name="Pollara V.J."/>
            <person name="Ponting C.P."/>
            <person name="Schuler G."/>
            <person name="Schultz J."/>
            <person name="Slater G."/>
            <person name="Smit A.F."/>
            <person name="Stupka E."/>
            <person name="Szustakowski J."/>
            <person name="Thierry-Mieg D."/>
            <person name="Thierry-Mieg J."/>
            <person name="Wagner L."/>
            <person name="Wallis J."/>
            <person name="Wheeler R."/>
            <person name="Williams A."/>
            <person name="Wolf Y.I."/>
            <person name="Wolfe K.H."/>
            <person name="Yang S.P."/>
            <person name="Yeh R.F."/>
            <person name="Collins F."/>
            <person name="Guyer M.S."/>
            <person name="Peterson J."/>
            <person name="Felsenfeld A."/>
            <person name="Wetterstrand K.A."/>
            <person name="Patrinos A."/>
            <person name="Morgan M.J."/>
            <person name="de Jong P."/>
            <person name="Catanese J.J."/>
            <person name="Osoegawa K."/>
            <person name="Shizuya H."/>
            <person name="Choi S."/>
            <person name="Chen Y.J."/>
        </authorList>
    </citation>
    <scope>NUCLEOTIDE SEQUENCE [LARGE SCALE GENOMIC DNA]</scope>
</reference>
<dbReference type="Ensembl" id="ENST00000687699.1">
    <property type="protein sequence ID" value="ENSP00000508878.1"/>
    <property type="gene ID" value="ENSG00000110074.12"/>
</dbReference>
<reference evidence="2 3" key="2">
    <citation type="journal article" date="2004" name="Nature">
        <title>Finishing the euchromatic sequence of the human genome.</title>
        <authorList>
            <consortium name="International Human Genome Sequencing Consortium"/>
        </authorList>
    </citation>
    <scope>NUCLEOTIDE SEQUENCE [LARGE SCALE GENOMIC DNA]</scope>
</reference>
<accession>A0A8I5KU90</accession>
<feature type="region of interest" description="Disordered" evidence="1">
    <location>
        <begin position="1"/>
        <end position="28"/>
    </location>
</feature>
<evidence type="ECO:0000313" key="3">
    <source>
        <dbReference type="Proteomes" id="UP000005640"/>
    </source>
</evidence>
<dbReference type="Ensembl" id="ENST00000687699.1">
    <property type="protein sequence ID" value="ENSP00000508878.1"/>
    <property type="gene ID" value="ENSG00000110074.13"/>
</dbReference>
<organism evidence="2 3">
    <name type="scientific">Homo sapiens</name>
    <name type="common">Human</name>
    <dbReference type="NCBI Taxonomy" id="9606"/>
    <lineage>
        <taxon>Eukaryota</taxon>
        <taxon>Metazoa</taxon>
        <taxon>Chordata</taxon>
        <taxon>Craniata</taxon>
        <taxon>Vertebrata</taxon>
        <taxon>Euteleostomi</taxon>
        <taxon>Mammalia</taxon>
        <taxon>Eutheria</taxon>
        <taxon>Euarchontoglires</taxon>
        <taxon>Primates</taxon>
        <taxon>Haplorrhini</taxon>
        <taxon>Catarrhini</taxon>
        <taxon>Hominidae</taxon>
        <taxon>Homo</taxon>
    </lineage>
</organism>
<reference evidence="2" key="4">
    <citation type="submission" date="2025-08" db="UniProtKB">
        <authorList>
            <consortium name="Ensembl"/>
        </authorList>
    </citation>
    <scope>IDENTIFICATION</scope>
</reference>
<name>A0A8I5KU90_HUMAN</name>
<keyword evidence="3" id="KW-1185">Reference proteome</keyword>
<keyword evidence="4" id="KW-1267">Proteomics identification</keyword>
<dbReference type="AlphaFoldDB" id="A0A8I5KU90"/>
<dbReference type="HGNC" id="HGNC:26927">
    <property type="gene designation" value="FOXRED1"/>
</dbReference>
<reference evidence="2" key="5">
    <citation type="submission" date="2025-09" db="UniProtKB">
        <authorList>
            <consortium name="Ensembl"/>
        </authorList>
    </citation>
    <scope>IDENTIFICATION</scope>
</reference>
<proteinExistence type="evidence at protein level"/>